<dbReference type="Proteomes" id="UP000789525">
    <property type="component" value="Unassembled WGS sequence"/>
</dbReference>
<evidence type="ECO:0000313" key="1">
    <source>
        <dbReference type="EMBL" id="CAG8682387.1"/>
    </source>
</evidence>
<proteinExistence type="predicted"/>
<evidence type="ECO:0000313" key="2">
    <source>
        <dbReference type="Proteomes" id="UP000789525"/>
    </source>
</evidence>
<dbReference type="EMBL" id="CAJVPT010027140">
    <property type="protein sequence ID" value="CAG8682387.1"/>
    <property type="molecule type" value="Genomic_DNA"/>
</dbReference>
<organism evidence="1 2">
    <name type="scientific">Acaulospora colombiana</name>
    <dbReference type="NCBI Taxonomy" id="27376"/>
    <lineage>
        <taxon>Eukaryota</taxon>
        <taxon>Fungi</taxon>
        <taxon>Fungi incertae sedis</taxon>
        <taxon>Mucoromycota</taxon>
        <taxon>Glomeromycotina</taxon>
        <taxon>Glomeromycetes</taxon>
        <taxon>Diversisporales</taxon>
        <taxon>Acaulosporaceae</taxon>
        <taxon>Acaulospora</taxon>
    </lineage>
</organism>
<protein>
    <submittedName>
        <fullName evidence="1">1217_t:CDS:1</fullName>
    </submittedName>
</protein>
<keyword evidence="2" id="KW-1185">Reference proteome</keyword>
<comment type="caution">
    <text evidence="1">The sequence shown here is derived from an EMBL/GenBank/DDBJ whole genome shotgun (WGS) entry which is preliminary data.</text>
</comment>
<reference evidence="1" key="1">
    <citation type="submission" date="2021-06" db="EMBL/GenBank/DDBJ databases">
        <authorList>
            <person name="Kallberg Y."/>
            <person name="Tangrot J."/>
            <person name="Rosling A."/>
        </authorList>
    </citation>
    <scope>NUCLEOTIDE SEQUENCE</scope>
    <source>
        <strain evidence="1">CL356</strain>
    </source>
</reference>
<name>A0ACA9NZU9_9GLOM</name>
<accession>A0ACA9NZU9</accession>
<sequence>MTSAAKLHFLDLPPELLIQILLEVDWEDFLRLKLVCKAIRDLTNTSEIQYRICLGALGYQTTLATPKYPASDQLDKFQKLTKGFLTGHFTKKESIPIQGFTPTYELQGGSFIQGRHAPNNPRDTVGINVFRFATFLNDEPTTQWQLPNFPRVVRDLTLDPSQDLLAAIVDKTPDNQQ</sequence>
<gene>
    <name evidence="1" type="ORF">ACOLOM_LOCUS9400</name>
</gene>